<feature type="non-terminal residue" evidence="1">
    <location>
        <position position="1"/>
    </location>
</feature>
<evidence type="ECO:0000313" key="1">
    <source>
        <dbReference type="EMBL" id="KAK2567792.1"/>
    </source>
</evidence>
<feature type="non-terminal residue" evidence="1">
    <location>
        <position position="109"/>
    </location>
</feature>
<accession>A0AAD9QUV1</accession>
<reference evidence="1" key="2">
    <citation type="journal article" date="2023" name="Science">
        <title>Genomic signatures of disease resistance in endangered staghorn corals.</title>
        <authorList>
            <person name="Vollmer S.V."/>
            <person name="Selwyn J.D."/>
            <person name="Despard B.A."/>
            <person name="Roesel C.L."/>
        </authorList>
    </citation>
    <scope>NUCLEOTIDE SEQUENCE</scope>
    <source>
        <strain evidence="1">K2</strain>
    </source>
</reference>
<name>A0AAD9QUV1_ACRCE</name>
<evidence type="ECO:0000313" key="2">
    <source>
        <dbReference type="Proteomes" id="UP001249851"/>
    </source>
</evidence>
<protein>
    <submittedName>
        <fullName evidence="1">Uncharacterized protein</fullName>
    </submittedName>
</protein>
<sequence>FAIWDSIRSADDQEPCTLPPQETSNREPCSLTPELCVHVISSLACLEDVKLNWLPIKENVEFNILKLAHKSLYHKNSFPESSTAPVFSILKESGTFQHLAAMLFNRLPI</sequence>
<dbReference type="AlphaFoldDB" id="A0AAD9QUV1"/>
<dbReference type="Proteomes" id="UP001249851">
    <property type="component" value="Unassembled WGS sequence"/>
</dbReference>
<gene>
    <name evidence="1" type="ORF">P5673_007663</name>
</gene>
<organism evidence="1 2">
    <name type="scientific">Acropora cervicornis</name>
    <name type="common">Staghorn coral</name>
    <dbReference type="NCBI Taxonomy" id="6130"/>
    <lineage>
        <taxon>Eukaryota</taxon>
        <taxon>Metazoa</taxon>
        <taxon>Cnidaria</taxon>
        <taxon>Anthozoa</taxon>
        <taxon>Hexacorallia</taxon>
        <taxon>Scleractinia</taxon>
        <taxon>Astrocoeniina</taxon>
        <taxon>Acroporidae</taxon>
        <taxon>Acropora</taxon>
    </lineage>
</organism>
<keyword evidence="2" id="KW-1185">Reference proteome</keyword>
<dbReference type="EMBL" id="JARQWQ010000013">
    <property type="protein sequence ID" value="KAK2567792.1"/>
    <property type="molecule type" value="Genomic_DNA"/>
</dbReference>
<comment type="caution">
    <text evidence="1">The sequence shown here is derived from an EMBL/GenBank/DDBJ whole genome shotgun (WGS) entry which is preliminary data.</text>
</comment>
<reference evidence="1" key="1">
    <citation type="journal article" date="2023" name="G3 (Bethesda)">
        <title>Whole genome assembly and annotation of the endangered Caribbean coral Acropora cervicornis.</title>
        <authorList>
            <person name="Selwyn J.D."/>
            <person name="Vollmer S.V."/>
        </authorList>
    </citation>
    <scope>NUCLEOTIDE SEQUENCE</scope>
    <source>
        <strain evidence="1">K2</strain>
    </source>
</reference>
<proteinExistence type="predicted"/>